<keyword evidence="2" id="KW-1185">Reference proteome</keyword>
<protein>
    <submittedName>
        <fullName evidence="1">Uncharacterized protein</fullName>
    </submittedName>
</protein>
<reference evidence="1" key="1">
    <citation type="journal article" date="2013" name="J. Virol.">
        <title>New Insights into the Evolution of Entomopoxvirinae from the Complete Genome Sequences of Four Entomopoxviruses Infecting Adoxophyes honmai, Choristoneura biennis, Choristoneura rosaceana, and Mythimna separata.</title>
        <authorList>
            <person name="Theze J."/>
            <person name="Takatsuka J."/>
            <person name="Li Z."/>
            <person name="Gallais J."/>
            <person name="Doucet D."/>
            <person name="Arif B."/>
            <person name="Nakai M."/>
            <person name="Herniou E.A."/>
        </authorList>
    </citation>
    <scope>NUCLEOTIDE SEQUENCE</scope>
</reference>
<organismHost>
    <name type="scientific">Choristoneura fumiferana</name>
    <name type="common">Spruce budworm moth</name>
    <name type="synonym">Archips fumiferana</name>
    <dbReference type="NCBI Taxonomy" id="7141"/>
</organismHost>
<dbReference type="GeneID" id="15613073"/>
<accession>A0A916P0W0</accession>
<evidence type="ECO:0000313" key="2">
    <source>
        <dbReference type="Proteomes" id="UP000792220"/>
    </source>
</evidence>
<proteinExistence type="predicted"/>
<sequence length="179" mass="21824">MTIDIEINDDIIDKIIHNSYKKNIPNNSIIKSILKKYIFRKESEIKDVLYIIENIEYHDNVEKKKSLSNNIYEKITFFKNYSPMLNYYDKNNINYKICDYDIDLSNYKYIKLIEYDEFNYHVLNKINDVDIYFESFIKGLYEKNKYYCKLLYFVLSEKYTDPDYIIDIIKVPEKINIIL</sequence>
<evidence type="ECO:0000313" key="1">
    <source>
        <dbReference type="EMBL" id="CCU55651.1"/>
    </source>
</evidence>
<dbReference type="EMBL" id="HF679132">
    <property type="protein sequence ID" value="CCU55651.1"/>
    <property type="molecule type" value="Genomic_DNA"/>
</dbReference>
<gene>
    <name evidence="1" type="ORF">CHBEV_083</name>
</gene>
<dbReference type="RefSeq" id="YP_008004153.1">
    <property type="nucleotide sequence ID" value="NC_021248.1"/>
</dbReference>
<dbReference type="OrthoDB" id="25920at10239"/>
<name>A0A916P0W0_CBEPV</name>
<organism evidence="1 2">
    <name type="scientific">Choristoneura biennis entomopoxvirus</name>
    <name type="common">CbEPV</name>
    <dbReference type="NCBI Taxonomy" id="10288"/>
    <lineage>
        <taxon>Viruses</taxon>
        <taxon>Varidnaviria</taxon>
        <taxon>Bamfordvirae</taxon>
        <taxon>Nucleocytoviricota</taxon>
        <taxon>Pokkesviricetes</taxon>
        <taxon>Chitovirales</taxon>
        <taxon>Poxviridae</taxon>
        <taxon>Entomopoxvirinae</taxon>
        <taxon>Betaentomopoxvirus</taxon>
        <taxon>Betaentomopoxvirus cbiennis</taxon>
    </lineage>
</organism>
<dbReference type="Proteomes" id="UP000792220">
    <property type="component" value="Genome"/>
</dbReference>
<dbReference type="KEGG" id="vg:15613073"/>